<accession>A0A1V4AXX8</accession>
<dbReference type="GO" id="GO:0006310">
    <property type="term" value="P:DNA recombination"/>
    <property type="evidence" value="ECO:0007669"/>
    <property type="project" value="UniProtKB-KW"/>
</dbReference>
<gene>
    <name evidence="6" type="ORF">AYP45_00360</name>
</gene>
<dbReference type="Pfam" id="PF02646">
    <property type="entry name" value="RmuC"/>
    <property type="match status" value="1"/>
</dbReference>
<reference evidence="6 7" key="1">
    <citation type="journal article" date="2017" name="Water Res.">
        <title>Discovery and metagenomic analysis of an anammox bacterial enrichment related to Candidatus "Brocadia caroliniensis" in a full-scale glycerol-fed nitritation-denitritation separate centrate treatment process.</title>
        <authorList>
            <person name="Park H."/>
            <person name="Brotto A.C."/>
            <person name="van Loosdrecht M.C."/>
            <person name="Chandran K."/>
        </authorList>
    </citation>
    <scope>NUCLEOTIDE SEQUENCE [LARGE SCALE GENOMIC DNA]</scope>
    <source>
        <strain evidence="6">26THWARD</strain>
    </source>
</reference>
<evidence type="ECO:0000256" key="4">
    <source>
        <dbReference type="ARBA" id="ARBA00023172"/>
    </source>
</evidence>
<sequence length="455" mass="51122">MEIHWLIIAMVASVLIGAAITWLLCRIRITTLNEQGIATQQELSNTRTDLDQKNETIFQLNRVVVRLETTLEHERKASHEKLGILNDATMKLGDAFKALSSEALRSNNQSFLELAKITLEKYQTEAKGDLEQRQKAVEHLVIPIRQSLDKVDTQIQELEKARQQAYGGLTEQIKSLIYTQEKLQSETGNLVSALRTPAVRGTWGEIQLKRVVEIAGMLEYCDFYQQQTATTEDGRLRPDMLVRLPGGKNIVIDAKTPLQSYLDASETANEELRLSKLQVHAQQIRTHMAKLSAKSYWEQFQPTPEFVVLFLPGEIFFSAALELDPALIEEGAKQQVILATPTTLIALLRAVYHGWRQEQMSENTRKISDLGRELHERIATMVEHLTKLGGSLGKAVEAFNAAVASFEGRVLPAVRKFQTLGAGSKKEIEELTQLDKGTRMLMEIQDGHDTTLPPS</sequence>
<keyword evidence="5" id="KW-0472">Membrane</keyword>
<dbReference type="InterPro" id="IPR003798">
    <property type="entry name" value="DNA_recombination_RmuC"/>
</dbReference>
<dbReference type="PANTHER" id="PTHR30563">
    <property type="entry name" value="DNA RECOMBINATION PROTEIN RMUC"/>
    <property type="match status" value="1"/>
</dbReference>
<comment type="similarity">
    <text evidence="2">Belongs to the RmuC family.</text>
</comment>
<proteinExistence type="inferred from homology"/>
<keyword evidence="5" id="KW-0812">Transmembrane</keyword>
<evidence type="ECO:0000256" key="2">
    <source>
        <dbReference type="ARBA" id="ARBA00009840"/>
    </source>
</evidence>
<evidence type="ECO:0000313" key="6">
    <source>
        <dbReference type="EMBL" id="OOP57985.1"/>
    </source>
</evidence>
<dbReference type="PANTHER" id="PTHR30563:SF0">
    <property type="entry name" value="DNA RECOMBINATION PROTEIN RMUC"/>
    <property type="match status" value="1"/>
</dbReference>
<keyword evidence="4" id="KW-0233">DNA recombination</keyword>
<evidence type="ECO:0000256" key="5">
    <source>
        <dbReference type="SAM" id="Phobius"/>
    </source>
</evidence>
<comment type="caution">
    <text evidence="6">The sequence shown here is derived from an EMBL/GenBank/DDBJ whole genome shotgun (WGS) entry which is preliminary data.</text>
</comment>
<protein>
    <submittedName>
        <fullName evidence="6">Recombinase RmuC</fullName>
    </submittedName>
</protein>
<comment type="function">
    <text evidence="1">Involved in DNA recombination.</text>
</comment>
<evidence type="ECO:0000313" key="7">
    <source>
        <dbReference type="Proteomes" id="UP000189681"/>
    </source>
</evidence>
<name>A0A1V4AXX8_9BACT</name>
<dbReference type="EMBL" id="AYTS01000004">
    <property type="protein sequence ID" value="OOP57985.1"/>
    <property type="molecule type" value="Genomic_DNA"/>
</dbReference>
<keyword evidence="3" id="KW-0175">Coiled coil</keyword>
<organism evidence="6 7">
    <name type="scientific">Candidatus Brocadia carolinensis</name>
    <dbReference type="NCBI Taxonomy" id="1004156"/>
    <lineage>
        <taxon>Bacteria</taxon>
        <taxon>Pseudomonadati</taxon>
        <taxon>Planctomycetota</taxon>
        <taxon>Candidatus Brocadiia</taxon>
        <taxon>Candidatus Brocadiales</taxon>
        <taxon>Candidatus Brocadiaceae</taxon>
        <taxon>Candidatus Brocadia</taxon>
    </lineage>
</organism>
<dbReference type="AlphaFoldDB" id="A0A1V4AXX8"/>
<feature type="transmembrane region" description="Helical" evidence="5">
    <location>
        <begin position="6"/>
        <end position="25"/>
    </location>
</feature>
<evidence type="ECO:0000256" key="3">
    <source>
        <dbReference type="ARBA" id="ARBA00023054"/>
    </source>
</evidence>
<keyword evidence="5" id="KW-1133">Transmembrane helix</keyword>
<dbReference type="Proteomes" id="UP000189681">
    <property type="component" value="Unassembled WGS sequence"/>
</dbReference>
<evidence type="ECO:0000256" key="1">
    <source>
        <dbReference type="ARBA" id="ARBA00003416"/>
    </source>
</evidence>